<dbReference type="Gene3D" id="2.170.150.20">
    <property type="entry name" value="Peptide methionine sulfoxide reductase"/>
    <property type="match status" value="1"/>
</dbReference>
<evidence type="ECO:0000313" key="6">
    <source>
        <dbReference type="Proteomes" id="UP000664617"/>
    </source>
</evidence>
<dbReference type="Proteomes" id="UP000664617">
    <property type="component" value="Unassembled WGS sequence"/>
</dbReference>
<comment type="catalytic activity">
    <reaction evidence="3">
        <text>L-methionyl-[protein] + [thioredoxin]-disulfide + H2O = L-methionyl-(R)-S-oxide-[protein] + [thioredoxin]-dithiol</text>
        <dbReference type="Rhea" id="RHEA:24164"/>
        <dbReference type="Rhea" id="RHEA-COMP:10698"/>
        <dbReference type="Rhea" id="RHEA-COMP:10700"/>
        <dbReference type="Rhea" id="RHEA-COMP:12313"/>
        <dbReference type="Rhea" id="RHEA-COMP:12314"/>
        <dbReference type="ChEBI" id="CHEBI:15377"/>
        <dbReference type="ChEBI" id="CHEBI:16044"/>
        <dbReference type="ChEBI" id="CHEBI:29950"/>
        <dbReference type="ChEBI" id="CHEBI:45764"/>
        <dbReference type="ChEBI" id="CHEBI:50058"/>
        <dbReference type="EC" id="1.8.4.12"/>
    </reaction>
</comment>
<dbReference type="Pfam" id="PF01641">
    <property type="entry name" value="SelR"/>
    <property type="match status" value="1"/>
</dbReference>
<evidence type="ECO:0000256" key="1">
    <source>
        <dbReference type="ARBA" id="ARBA00012499"/>
    </source>
</evidence>
<dbReference type="InterPro" id="IPR028427">
    <property type="entry name" value="Met_Sox_Rdtase_MsrB"/>
</dbReference>
<keyword evidence="2 5" id="KW-0560">Oxidoreductase</keyword>
<dbReference type="EMBL" id="JAFMPK010000044">
    <property type="protein sequence ID" value="MBO0609650.1"/>
    <property type="molecule type" value="Genomic_DNA"/>
</dbReference>
<gene>
    <name evidence="5" type="primary">msrB</name>
    <name evidence="5" type="ORF">J0911_11500</name>
</gene>
<dbReference type="PANTHER" id="PTHR10173">
    <property type="entry name" value="METHIONINE SULFOXIDE REDUCTASE"/>
    <property type="match status" value="1"/>
</dbReference>
<name>A0ABS3I9M8_9MICO</name>
<evidence type="ECO:0000256" key="2">
    <source>
        <dbReference type="ARBA" id="ARBA00023002"/>
    </source>
</evidence>
<reference evidence="6" key="1">
    <citation type="submission" date="2023-07" db="EMBL/GenBank/DDBJ databases">
        <title>Myceligenerans salitolerans sp. nov., a halotolerant actinomycete isolated from a salt lake in Xinjiang, China.</title>
        <authorList>
            <person name="Guan T."/>
        </authorList>
    </citation>
    <scope>NUCLEOTIDE SEQUENCE [LARGE SCALE GENOMIC DNA]</scope>
    <source>
        <strain evidence="6">XHU 5031</strain>
    </source>
</reference>
<accession>A0ABS3I9M8</accession>
<evidence type="ECO:0000313" key="5">
    <source>
        <dbReference type="EMBL" id="MBO0609650.1"/>
    </source>
</evidence>
<dbReference type="PANTHER" id="PTHR10173:SF57">
    <property type="entry name" value="PEPTIDE-METHIONINE (R)-S-OXIDE REDUCTASE"/>
    <property type="match status" value="1"/>
</dbReference>
<dbReference type="GO" id="GO:0033743">
    <property type="term" value="F:peptide-methionine (R)-S-oxide reductase activity"/>
    <property type="evidence" value="ECO:0007669"/>
    <property type="project" value="UniProtKB-EC"/>
</dbReference>
<dbReference type="InterPro" id="IPR011057">
    <property type="entry name" value="Mss4-like_sf"/>
</dbReference>
<evidence type="ECO:0000256" key="3">
    <source>
        <dbReference type="ARBA" id="ARBA00048488"/>
    </source>
</evidence>
<dbReference type="EC" id="1.8.4.12" evidence="1"/>
<keyword evidence="6" id="KW-1185">Reference proteome</keyword>
<dbReference type="PROSITE" id="PS51790">
    <property type="entry name" value="MSRB"/>
    <property type="match status" value="1"/>
</dbReference>
<dbReference type="SUPFAM" id="SSF51316">
    <property type="entry name" value="Mss4-like"/>
    <property type="match status" value="1"/>
</dbReference>
<organism evidence="5 6">
    <name type="scientific">Myceligenerans salitolerans</name>
    <dbReference type="NCBI Taxonomy" id="1230528"/>
    <lineage>
        <taxon>Bacteria</taxon>
        <taxon>Bacillati</taxon>
        <taxon>Actinomycetota</taxon>
        <taxon>Actinomycetes</taxon>
        <taxon>Micrococcales</taxon>
        <taxon>Promicromonosporaceae</taxon>
        <taxon>Myceligenerans</taxon>
    </lineage>
</organism>
<dbReference type="NCBIfam" id="TIGR00357">
    <property type="entry name" value="peptide-methionine (R)-S-oxide reductase MsrB"/>
    <property type="match status" value="1"/>
</dbReference>
<evidence type="ECO:0000259" key="4">
    <source>
        <dbReference type="PROSITE" id="PS51790"/>
    </source>
</evidence>
<dbReference type="RefSeq" id="WP_207275588.1">
    <property type="nucleotide sequence ID" value="NZ_JAFMPK010000044.1"/>
</dbReference>
<dbReference type="InterPro" id="IPR002579">
    <property type="entry name" value="Met_Sox_Rdtase_MsrB_dom"/>
</dbReference>
<comment type="caution">
    <text evidence="5">The sequence shown here is derived from an EMBL/GenBank/DDBJ whole genome shotgun (WGS) entry which is preliminary data.</text>
</comment>
<feature type="domain" description="MsrB" evidence="4">
    <location>
        <begin position="9"/>
        <end position="132"/>
    </location>
</feature>
<sequence>MTYEVSKSEEQWRDELSPEEYAVLRRAGTERAWTGELLDEKRVGVYRCRACGNELFRSETKFDSHCGWPSFYSPLAGDRVELLEDRSLGMVRTEVRCARCGSHLGHVFDDAPQTPTGDRFCMNSISLTFEAGDA</sequence>
<protein>
    <recommendedName>
        <fullName evidence="1">peptide-methionine (R)-S-oxide reductase</fullName>
        <ecNumber evidence="1">1.8.4.12</ecNumber>
    </recommendedName>
</protein>
<proteinExistence type="predicted"/>